<proteinExistence type="predicted"/>
<dbReference type="STRING" id="1884261.A0A5C3R1U6"/>
<dbReference type="InterPro" id="IPR051480">
    <property type="entry name" value="Endocytic_GEF_Adapter"/>
</dbReference>
<dbReference type="GO" id="GO:0005737">
    <property type="term" value="C:cytoplasm"/>
    <property type="evidence" value="ECO:0007669"/>
    <property type="project" value="UniProtKB-SubCell"/>
</dbReference>
<dbReference type="GO" id="GO:0035025">
    <property type="term" value="P:positive regulation of Rho protein signal transduction"/>
    <property type="evidence" value="ECO:0007669"/>
    <property type="project" value="TreeGrafter"/>
</dbReference>
<feature type="compositionally biased region" description="Low complexity" evidence="3">
    <location>
        <begin position="196"/>
        <end position="219"/>
    </location>
</feature>
<dbReference type="GO" id="GO:0005085">
    <property type="term" value="F:guanyl-nucleotide exchange factor activity"/>
    <property type="evidence" value="ECO:0007669"/>
    <property type="project" value="InterPro"/>
</dbReference>
<dbReference type="InterPro" id="IPR000219">
    <property type="entry name" value="DH_dom"/>
</dbReference>
<feature type="compositionally biased region" description="Low complexity" evidence="3">
    <location>
        <begin position="583"/>
        <end position="597"/>
    </location>
</feature>
<organism evidence="5 6">
    <name type="scientific">Pterulicium gracile</name>
    <dbReference type="NCBI Taxonomy" id="1884261"/>
    <lineage>
        <taxon>Eukaryota</taxon>
        <taxon>Fungi</taxon>
        <taxon>Dikarya</taxon>
        <taxon>Basidiomycota</taxon>
        <taxon>Agaricomycotina</taxon>
        <taxon>Agaricomycetes</taxon>
        <taxon>Agaricomycetidae</taxon>
        <taxon>Agaricales</taxon>
        <taxon>Pleurotineae</taxon>
        <taxon>Pterulaceae</taxon>
        <taxon>Pterulicium</taxon>
    </lineage>
</organism>
<feature type="compositionally biased region" description="Polar residues" evidence="3">
    <location>
        <begin position="545"/>
        <end position="556"/>
    </location>
</feature>
<feature type="region of interest" description="Disordered" evidence="3">
    <location>
        <begin position="1"/>
        <end position="341"/>
    </location>
</feature>
<protein>
    <recommendedName>
        <fullName evidence="4">DH domain-containing protein</fullName>
    </recommendedName>
</protein>
<feature type="region of interest" description="Disordered" evidence="3">
    <location>
        <begin position="699"/>
        <end position="721"/>
    </location>
</feature>
<sequence length="1193" mass="128013">MLFKSSPKPAHTIHSHRRREQDFDDDGDNPGHWQDVVDTGEKATTQPLRDLSSMRAFLHRLHIGGGGAKEKERDREKVTLPPLPAWPPRPQSAPAHTDKPLPLTLPESITQANGHLSSSHSGTTSPERSRTPVGSSEDAASYRSSTPRQDNEQNGGGRSRKANGSGEGSAKKVAFISPPPTPAAAIERTHSEPMHAAASTSSVVSSASTGTTLRSAATTPVPPSPTTPVGSNATPGPPSTSSAVKSTVSRFHATHAPAMKEPRGSTSSTTSNTTATNTSINAASSSRQDVSTRQNHQSTPTTAVKAASTRTVSPYMQKNMADASTPSLRSGTPYSSMTHESSSSRILAATSWSQVAEEDLVTHLGQRERTRQEVLFEIISSEERYVNELIRMKDFWIDPLLHPYALSASAQPSPSPNLDYDFFTRTDSPSPLGASSQSTDYLPPIAARFMSPTPPPAHHAPSTHVDSEMAPLDTDEEDEYDDTVGRPYADSRRVQNVQNMSQASKHAHPRSPYRAGATPPSGSNKKTVPFPSRSHHSLPPPPRQMPQSESTHSLGRQSADADRDRRERNHSQGHPSPSDRRTMASSGAKTTGTTGSAVLRKFKKSQTGRDEDVFGGAIPPHMIPEDLRICLEVIDSGVFDGHKRLHDALKKRYDEQYPLVRSLADVFVANSDLFSGYAKYVLHLERALEQINTLLIADTTKKPPKSKSSSPPTSSNTPAATSPADFVRVCKFVQALERSAPARGESGLAISLSKPFQRLLKYPLLFQNLLYHTDPSTFEYESTLQMVAEVESIVRSIEDEKIQKEDRDKTRDVWARIEGLDKVRQLALPKPSRVLVEERVCFPVAGSGSKGSGSSGSSSAPPMINGKNVRGKSSFKRLSDVLGTGNGGFGGKKDLWLVVFNDVVLQCQRTGTTSLPISAATNSRTNSLPDLQGKAKYATAGKRSMQTKPRNLYKFIKIETWAIGDLVQARDGAVSKEDVARSRMHVHQPRIVPLPDDDENSDGGAVDSDDSDRKSKMSFSYWGADKITVQKPVVKARPGAAAPRRGGSGAPSYGRESSANAKFGSRLVSGDGLPTHGGGGARPASRRTGAVPSTRTRHATEESGTRATVTREKPAWGSSSATTGRSTGATAMSSGQRARNMSQTSGAPTKNGTSAAAASSGATLKSVASPSEDSGVGLYRQMLAKDPSLQRSG</sequence>
<feature type="compositionally biased region" description="Low complexity" evidence="3">
    <location>
        <begin position="265"/>
        <end position="286"/>
    </location>
</feature>
<feature type="region of interest" description="Disordered" evidence="3">
    <location>
        <begin position="1033"/>
        <end position="1193"/>
    </location>
</feature>
<name>A0A5C3R1U6_9AGAR</name>
<feature type="region of interest" description="Disordered" evidence="3">
    <location>
        <begin position="406"/>
        <end position="619"/>
    </location>
</feature>
<dbReference type="AlphaFoldDB" id="A0A5C3R1U6"/>
<comment type="subcellular location">
    <subcellularLocation>
        <location evidence="1">Cytoplasm</location>
    </subcellularLocation>
</comment>
<evidence type="ECO:0000313" key="6">
    <source>
        <dbReference type="Proteomes" id="UP000305067"/>
    </source>
</evidence>
<feature type="compositionally biased region" description="Basic and acidic residues" evidence="3">
    <location>
        <begin position="68"/>
        <end position="78"/>
    </location>
</feature>
<dbReference type="PANTHER" id="PTHR46006:SF7">
    <property type="entry name" value="DH DOMAIN-CONTAINING PROTEIN"/>
    <property type="match status" value="1"/>
</dbReference>
<accession>A0A5C3R1U6</accession>
<gene>
    <name evidence="5" type="ORF">BDV98DRAFT_32075</name>
</gene>
<feature type="compositionally biased region" description="Polar residues" evidence="3">
    <location>
        <begin position="494"/>
        <end position="504"/>
    </location>
</feature>
<feature type="compositionally biased region" description="Pro residues" evidence="3">
    <location>
        <begin position="81"/>
        <end position="91"/>
    </location>
</feature>
<feature type="compositionally biased region" description="Low complexity" evidence="3">
    <location>
        <begin position="706"/>
        <end position="721"/>
    </location>
</feature>
<keyword evidence="2" id="KW-0963">Cytoplasm</keyword>
<evidence type="ECO:0000256" key="2">
    <source>
        <dbReference type="ARBA" id="ARBA00022490"/>
    </source>
</evidence>
<reference evidence="5 6" key="1">
    <citation type="journal article" date="2019" name="Nat. Ecol. Evol.">
        <title>Megaphylogeny resolves global patterns of mushroom evolution.</title>
        <authorList>
            <person name="Varga T."/>
            <person name="Krizsan K."/>
            <person name="Foldi C."/>
            <person name="Dima B."/>
            <person name="Sanchez-Garcia M."/>
            <person name="Sanchez-Ramirez S."/>
            <person name="Szollosi G.J."/>
            <person name="Szarkandi J.G."/>
            <person name="Papp V."/>
            <person name="Albert L."/>
            <person name="Andreopoulos W."/>
            <person name="Angelini C."/>
            <person name="Antonin V."/>
            <person name="Barry K.W."/>
            <person name="Bougher N.L."/>
            <person name="Buchanan P."/>
            <person name="Buyck B."/>
            <person name="Bense V."/>
            <person name="Catcheside P."/>
            <person name="Chovatia M."/>
            <person name="Cooper J."/>
            <person name="Damon W."/>
            <person name="Desjardin D."/>
            <person name="Finy P."/>
            <person name="Geml J."/>
            <person name="Haridas S."/>
            <person name="Hughes K."/>
            <person name="Justo A."/>
            <person name="Karasinski D."/>
            <person name="Kautmanova I."/>
            <person name="Kiss B."/>
            <person name="Kocsube S."/>
            <person name="Kotiranta H."/>
            <person name="LaButti K.M."/>
            <person name="Lechner B.E."/>
            <person name="Liimatainen K."/>
            <person name="Lipzen A."/>
            <person name="Lukacs Z."/>
            <person name="Mihaltcheva S."/>
            <person name="Morgado L.N."/>
            <person name="Niskanen T."/>
            <person name="Noordeloos M.E."/>
            <person name="Ohm R.A."/>
            <person name="Ortiz-Santana B."/>
            <person name="Ovrebo C."/>
            <person name="Racz N."/>
            <person name="Riley R."/>
            <person name="Savchenko A."/>
            <person name="Shiryaev A."/>
            <person name="Soop K."/>
            <person name="Spirin V."/>
            <person name="Szebenyi C."/>
            <person name="Tomsovsky M."/>
            <person name="Tulloss R.E."/>
            <person name="Uehling J."/>
            <person name="Grigoriev I.V."/>
            <person name="Vagvolgyi C."/>
            <person name="Papp T."/>
            <person name="Martin F.M."/>
            <person name="Miettinen O."/>
            <person name="Hibbett D.S."/>
            <person name="Nagy L.G."/>
        </authorList>
    </citation>
    <scope>NUCLEOTIDE SEQUENCE [LARGE SCALE GENOMIC DNA]</scope>
    <source>
        <strain evidence="5 6">CBS 309.79</strain>
    </source>
</reference>
<feature type="compositionally biased region" description="Polar residues" evidence="3">
    <location>
        <begin position="230"/>
        <end position="249"/>
    </location>
</feature>
<dbReference type="SUPFAM" id="SSF48065">
    <property type="entry name" value="DBL homology domain (DH-domain)"/>
    <property type="match status" value="1"/>
</dbReference>
<dbReference type="EMBL" id="ML178814">
    <property type="protein sequence ID" value="TFL07648.1"/>
    <property type="molecule type" value="Genomic_DNA"/>
</dbReference>
<feature type="compositionally biased region" description="Basic and acidic residues" evidence="3">
    <location>
        <begin position="559"/>
        <end position="570"/>
    </location>
</feature>
<dbReference type="OrthoDB" id="1716625at2759"/>
<feature type="compositionally biased region" description="Low complexity" evidence="3">
    <location>
        <begin position="1115"/>
        <end position="1135"/>
    </location>
</feature>
<feature type="region of interest" description="Disordered" evidence="3">
    <location>
        <begin position="846"/>
        <end position="870"/>
    </location>
</feature>
<feature type="compositionally biased region" description="Low complexity" evidence="3">
    <location>
        <begin position="1036"/>
        <end position="1045"/>
    </location>
</feature>
<dbReference type="Pfam" id="PF00621">
    <property type="entry name" value="RhoGEF"/>
    <property type="match status" value="1"/>
</dbReference>
<feature type="domain" description="DH" evidence="4">
    <location>
        <begin position="370"/>
        <end position="800"/>
    </location>
</feature>
<feature type="region of interest" description="Disordered" evidence="3">
    <location>
        <begin position="978"/>
        <end position="1015"/>
    </location>
</feature>
<feature type="compositionally biased region" description="Polar residues" evidence="3">
    <location>
        <begin position="425"/>
        <end position="440"/>
    </location>
</feature>
<feature type="compositionally biased region" description="Acidic residues" evidence="3">
    <location>
        <begin position="473"/>
        <end position="482"/>
    </location>
</feature>
<dbReference type="Proteomes" id="UP000305067">
    <property type="component" value="Unassembled WGS sequence"/>
</dbReference>
<evidence type="ECO:0000256" key="1">
    <source>
        <dbReference type="ARBA" id="ARBA00004496"/>
    </source>
</evidence>
<dbReference type="InterPro" id="IPR035899">
    <property type="entry name" value="DBL_dom_sf"/>
</dbReference>
<dbReference type="PROSITE" id="PS50010">
    <property type="entry name" value="DH_2"/>
    <property type="match status" value="1"/>
</dbReference>
<keyword evidence="6" id="KW-1185">Reference proteome</keyword>
<evidence type="ECO:0000256" key="3">
    <source>
        <dbReference type="SAM" id="MobiDB-lite"/>
    </source>
</evidence>
<feature type="compositionally biased region" description="Basic and acidic residues" evidence="3">
    <location>
        <begin position="1098"/>
        <end position="1114"/>
    </location>
</feature>
<feature type="compositionally biased region" description="Low complexity" evidence="3">
    <location>
        <begin position="114"/>
        <end position="125"/>
    </location>
</feature>
<evidence type="ECO:0000313" key="5">
    <source>
        <dbReference type="EMBL" id="TFL07648.1"/>
    </source>
</evidence>
<dbReference type="Gene3D" id="1.20.900.10">
    <property type="entry name" value="Dbl homology (DH) domain"/>
    <property type="match status" value="2"/>
</dbReference>
<feature type="compositionally biased region" description="Low complexity" evidence="3">
    <location>
        <begin position="1152"/>
        <end position="1163"/>
    </location>
</feature>
<dbReference type="SMART" id="SM00325">
    <property type="entry name" value="RhoGEF"/>
    <property type="match status" value="1"/>
</dbReference>
<dbReference type="PANTHER" id="PTHR46006">
    <property type="entry name" value="RHO GUANINE NUCLEOTIDE EXCHANGE FACTOR AT 64C, ISOFORM A"/>
    <property type="match status" value="1"/>
</dbReference>
<feature type="compositionally biased region" description="Polar residues" evidence="3">
    <location>
        <begin position="287"/>
        <end position="341"/>
    </location>
</feature>
<evidence type="ECO:0000259" key="4">
    <source>
        <dbReference type="PROSITE" id="PS50010"/>
    </source>
</evidence>
<feature type="compositionally biased region" description="Polar residues" evidence="3">
    <location>
        <begin position="1136"/>
        <end position="1151"/>
    </location>
</feature>